<comment type="caution">
    <text evidence="1">The sequence shown here is derived from an EMBL/GenBank/DDBJ whole genome shotgun (WGS) entry which is preliminary data.</text>
</comment>
<accession>A0ABT7RF99</accession>
<evidence type="ECO:0000313" key="2">
    <source>
        <dbReference type="Proteomes" id="UP001224139"/>
    </source>
</evidence>
<name>A0ABT7RF99_9BACI</name>
<protein>
    <submittedName>
        <fullName evidence="1">Uncharacterized protein</fullName>
    </submittedName>
</protein>
<dbReference type="EMBL" id="JAUCFG010000003">
    <property type="protein sequence ID" value="MDM5441609.1"/>
    <property type="molecule type" value="Genomic_DNA"/>
</dbReference>
<sequence length="47" mass="5529">MKDIYELLNLVIDDQEVSVDYLEVTESEKIKVKNELKKILMDNNDSN</sequence>
<proteinExistence type="predicted"/>
<organism evidence="1 2">
    <name type="scientific">Bacillus hominis</name>
    <dbReference type="NCBI Taxonomy" id="2817478"/>
    <lineage>
        <taxon>Bacteria</taxon>
        <taxon>Bacillati</taxon>
        <taxon>Bacillota</taxon>
        <taxon>Bacilli</taxon>
        <taxon>Bacillales</taxon>
        <taxon>Bacillaceae</taxon>
        <taxon>Bacillus</taxon>
        <taxon>Bacillus cereus group</taxon>
    </lineage>
</organism>
<gene>
    <name evidence="1" type="ORF">QUG02_26535</name>
</gene>
<dbReference type="RefSeq" id="WP_221784302.1">
    <property type="nucleotide sequence ID" value="NZ_JAUCFG010000003.1"/>
</dbReference>
<dbReference type="Proteomes" id="UP001224139">
    <property type="component" value="Unassembled WGS sequence"/>
</dbReference>
<keyword evidence="2" id="KW-1185">Reference proteome</keyword>
<evidence type="ECO:0000313" key="1">
    <source>
        <dbReference type="EMBL" id="MDM5441609.1"/>
    </source>
</evidence>
<reference evidence="1 2" key="1">
    <citation type="submission" date="2023-06" db="EMBL/GenBank/DDBJ databases">
        <title>Comparative genomics of Bacillaceae isolates and their secondary metabolite potential.</title>
        <authorList>
            <person name="Song L."/>
            <person name="Nielsen L.J."/>
            <person name="Mohite O."/>
            <person name="Xu X."/>
            <person name="Weber T."/>
            <person name="Kovacs A.T."/>
        </authorList>
    </citation>
    <scope>NUCLEOTIDE SEQUENCE [LARGE SCALE GENOMIC DNA]</scope>
    <source>
        <strain evidence="1 2">DX2.1</strain>
    </source>
</reference>